<dbReference type="SFLD" id="SFLDG01072">
    <property type="entry name" value="dehydrogenase_like"/>
    <property type="match status" value="1"/>
</dbReference>
<keyword evidence="6" id="KW-0411">Iron-sulfur</keyword>
<dbReference type="SFLD" id="SFLDG01386">
    <property type="entry name" value="main_SPASM_domain-containing"/>
    <property type="match status" value="1"/>
</dbReference>
<dbReference type="SFLD" id="SFLDG01384">
    <property type="entry name" value="thioether_bond_formation_requi"/>
    <property type="match status" value="1"/>
</dbReference>
<dbReference type="CDD" id="cd01335">
    <property type="entry name" value="Radical_SAM"/>
    <property type="match status" value="1"/>
</dbReference>
<dbReference type="PROSITE" id="PS51918">
    <property type="entry name" value="RADICAL_SAM"/>
    <property type="match status" value="1"/>
</dbReference>
<evidence type="ECO:0000313" key="9">
    <source>
        <dbReference type="EMBL" id="QQO08502.1"/>
    </source>
</evidence>
<evidence type="ECO:0000259" key="8">
    <source>
        <dbReference type="PROSITE" id="PS51918"/>
    </source>
</evidence>
<keyword evidence="5" id="KW-0408">Iron</keyword>
<feature type="domain" description="Radical SAM core" evidence="8">
    <location>
        <begin position="1"/>
        <end position="235"/>
    </location>
</feature>
<dbReference type="SUPFAM" id="SSF102114">
    <property type="entry name" value="Radical SAM enzymes"/>
    <property type="match status" value="1"/>
</dbReference>
<dbReference type="Proteomes" id="UP000595917">
    <property type="component" value="Chromosome"/>
</dbReference>
<evidence type="ECO:0000256" key="3">
    <source>
        <dbReference type="ARBA" id="ARBA00022691"/>
    </source>
</evidence>
<keyword evidence="2" id="KW-0004">4Fe-4S</keyword>
<proteinExistence type="inferred from homology"/>
<comment type="similarity">
    <text evidence="7">Belongs to the radical SAM superfamily. Anaerobic sulfatase-maturating enzyme family.</text>
</comment>
<dbReference type="SFLD" id="SFLDS00029">
    <property type="entry name" value="Radical_SAM"/>
    <property type="match status" value="1"/>
</dbReference>
<protein>
    <submittedName>
        <fullName evidence="9">SPASM domain-containing protein</fullName>
    </submittedName>
</protein>
<dbReference type="EMBL" id="CP067089">
    <property type="protein sequence ID" value="QQO08502.1"/>
    <property type="molecule type" value="Genomic_DNA"/>
</dbReference>
<dbReference type="InterPro" id="IPR007197">
    <property type="entry name" value="rSAM"/>
</dbReference>
<dbReference type="InterPro" id="IPR058240">
    <property type="entry name" value="rSAM_sf"/>
</dbReference>
<dbReference type="PANTHER" id="PTHR43273:SF3">
    <property type="entry name" value="ANAEROBIC SULFATASE-MATURATING ENZYME HOMOLOG ASLB-RELATED"/>
    <property type="match status" value="1"/>
</dbReference>
<dbReference type="GO" id="GO:0051539">
    <property type="term" value="F:4 iron, 4 sulfur cluster binding"/>
    <property type="evidence" value="ECO:0007669"/>
    <property type="project" value="UniProtKB-KW"/>
</dbReference>
<dbReference type="KEGG" id="bhc:JFL75_16425"/>
<evidence type="ECO:0000256" key="4">
    <source>
        <dbReference type="ARBA" id="ARBA00022723"/>
    </source>
</evidence>
<evidence type="ECO:0000313" key="10">
    <source>
        <dbReference type="Proteomes" id="UP000595917"/>
    </source>
</evidence>
<keyword evidence="10" id="KW-1185">Reference proteome</keyword>
<dbReference type="SFLD" id="SFLDG01067">
    <property type="entry name" value="SPASM/twitch_domain_containing"/>
    <property type="match status" value="1"/>
</dbReference>
<evidence type="ECO:0000256" key="2">
    <source>
        <dbReference type="ARBA" id="ARBA00022485"/>
    </source>
</evidence>
<comment type="cofactor">
    <cofactor evidence="1">
        <name>[4Fe-4S] cluster</name>
        <dbReference type="ChEBI" id="CHEBI:49883"/>
    </cofactor>
</comment>
<sequence>METIGFLIKPASGRCNLACRYCFYRDVAENRERDDYGIMDLETARKLISRALEPKPRLISFGFQGGEPTLAGLAFFESFAEMAREQIRQASAEDPDYTAEIQFTLQTNGVSLTPAWADFFKRENFLIGISIDGPRLLHDTYRVRRDDSGTYTQVLDGARLLFAQGVPVNALCVVDALTADNAATVYRHLRSRGFDWIQFIPCLDPLGEEPGGRSWSLSPAAYGRFLREIFDLRYAEWRAGTPMNVRWIDNIVSMAMGFPPESCGMSGVCPISFTVEADGSVYPCDFYVTDEWYLGNIKDVSFEEMLESSAARRFTRDSRHKSPECETCFAYPLCRGGCRRDREPFKDGKPVLNRYCRSYKEFFSYAWERIREMADFESRNRSQT</sequence>
<accession>A0A7T7XLJ1</accession>
<dbReference type="Pfam" id="PF13186">
    <property type="entry name" value="SPASM"/>
    <property type="match status" value="1"/>
</dbReference>
<evidence type="ECO:0000256" key="5">
    <source>
        <dbReference type="ARBA" id="ARBA00023004"/>
    </source>
</evidence>
<dbReference type="InterPro" id="IPR047207">
    <property type="entry name" value="SPASM_anSME"/>
</dbReference>
<reference evidence="9" key="1">
    <citation type="submission" date="2021-01" db="EMBL/GenBank/DDBJ databases">
        <title>Description of Breznakiella homolactica.</title>
        <authorList>
            <person name="Song Y."/>
            <person name="Brune A."/>
        </authorList>
    </citation>
    <scope>NUCLEOTIDE SEQUENCE</scope>
    <source>
        <strain evidence="9">RmG30</strain>
    </source>
</reference>
<dbReference type="Pfam" id="PF04055">
    <property type="entry name" value="Radical_SAM"/>
    <property type="match status" value="1"/>
</dbReference>
<dbReference type="GO" id="GO:0046872">
    <property type="term" value="F:metal ion binding"/>
    <property type="evidence" value="ECO:0007669"/>
    <property type="project" value="UniProtKB-KW"/>
</dbReference>
<dbReference type="RefSeq" id="WP_215625808.1">
    <property type="nucleotide sequence ID" value="NZ_CP067089.2"/>
</dbReference>
<dbReference type="InterPro" id="IPR013785">
    <property type="entry name" value="Aldolase_TIM"/>
</dbReference>
<dbReference type="InterPro" id="IPR023885">
    <property type="entry name" value="4Fe4S-binding_SPASM_dom"/>
</dbReference>
<evidence type="ECO:0000256" key="7">
    <source>
        <dbReference type="ARBA" id="ARBA00023601"/>
    </source>
</evidence>
<dbReference type="InterPro" id="IPR023867">
    <property type="entry name" value="Sulphatase_maturase_rSAM"/>
</dbReference>
<dbReference type="AlphaFoldDB" id="A0A7T7XLJ1"/>
<keyword evidence="4" id="KW-0479">Metal-binding</keyword>
<evidence type="ECO:0000256" key="1">
    <source>
        <dbReference type="ARBA" id="ARBA00001966"/>
    </source>
</evidence>
<dbReference type="GO" id="GO:0016491">
    <property type="term" value="F:oxidoreductase activity"/>
    <property type="evidence" value="ECO:0007669"/>
    <property type="project" value="InterPro"/>
</dbReference>
<name>A0A7T7XLJ1_9SPIR</name>
<dbReference type="Gene3D" id="3.20.20.70">
    <property type="entry name" value="Aldolase class I"/>
    <property type="match status" value="1"/>
</dbReference>
<dbReference type="CDD" id="cd21120">
    <property type="entry name" value="SPASM_anSME"/>
    <property type="match status" value="1"/>
</dbReference>
<organism evidence="9 10">
    <name type="scientific">Breznakiella homolactica</name>
    <dbReference type="NCBI Taxonomy" id="2798577"/>
    <lineage>
        <taxon>Bacteria</taxon>
        <taxon>Pseudomonadati</taxon>
        <taxon>Spirochaetota</taxon>
        <taxon>Spirochaetia</taxon>
        <taxon>Spirochaetales</taxon>
        <taxon>Breznakiellaceae</taxon>
        <taxon>Breznakiella</taxon>
    </lineage>
</organism>
<gene>
    <name evidence="9" type="ORF">JFL75_16425</name>
</gene>
<dbReference type="NCBIfam" id="TIGR04085">
    <property type="entry name" value="rSAM_more_4Fe4S"/>
    <property type="match status" value="1"/>
</dbReference>
<dbReference type="PANTHER" id="PTHR43273">
    <property type="entry name" value="ANAEROBIC SULFATASE-MATURATING ENZYME HOMOLOG ASLB-RELATED"/>
    <property type="match status" value="1"/>
</dbReference>
<keyword evidence="3" id="KW-0949">S-adenosyl-L-methionine</keyword>
<evidence type="ECO:0000256" key="6">
    <source>
        <dbReference type="ARBA" id="ARBA00023014"/>
    </source>
</evidence>